<dbReference type="AlphaFoldDB" id="A0A9Q0QJQ2"/>
<reference evidence="2" key="2">
    <citation type="journal article" date="2023" name="Int. J. Mol. Sci.">
        <title>De Novo Assembly and Annotation of 11 Diverse Shrub Willow (Salix) Genomes Reveals Novel Gene Organization in Sex-Linked Regions.</title>
        <authorList>
            <person name="Hyden B."/>
            <person name="Feng K."/>
            <person name="Yates T.B."/>
            <person name="Jawdy S."/>
            <person name="Cereghino C."/>
            <person name="Smart L.B."/>
            <person name="Muchero W."/>
        </authorList>
    </citation>
    <scope>NUCLEOTIDE SEQUENCE [LARGE SCALE GENOMIC DNA]</scope>
    <source>
        <tissue evidence="2">Shoot tip</tissue>
    </source>
</reference>
<dbReference type="PANTHER" id="PTHR33116:SF76">
    <property type="entry name" value="DUF4283 DOMAIN-CONTAINING PROTEIN"/>
    <property type="match status" value="1"/>
</dbReference>
<dbReference type="InterPro" id="IPR026960">
    <property type="entry name" value="RVT-Znf"/>
</dbReference>
<feature type="domain" description="Reverse transcriptase zinc-binding" evidence="1">
    <location>
        <begin position="8"/>
        <end position="35"/>
    </location>
</feature>
<comment type="caution">
    <text evidence="2">The sequence shown here is derived from an EMBL/GenBank/DDBJ whole genome shotgun (WGS) entry which is preliminary data.</text>
</comment>
<proteinExistence type="predicted"/>
<keyword evidence="3" id="KW-1185">Reference proteome</keyword>
<name>A0A9Q0QJQ2_SALVM</name>
<evidence type="ECO:0000313" key="2">
    <source>
        <dbReference type="EMBL" id="KAJ6707556.1"/>
    </source>
</evidence>
<dbReference type="Proteomes" id="UP001151529">
    <property type="component" value="Chromosome 4"/>
</dbReference>
<evidence type="ECO:0000259" key="1">
    <source>
        <dbReference type="Pfam" id="PF13966"/>
    </source>
</evidence>
<accession>A0A9Q0QJQ2</accession>
<dbReference type="Pfam" id="PF13966">
    <property type="entry name" value="zf-RVT"/>
    <property type="match status" value="1"/>
</dbReference>
<gene>
    <name evidence="2" type="ORF">OIU85_027872</name>
</gene>
<dbReference type="EMBL" id="JAPFFL010000008">
    <property type="protein sequence ID" value="KAJ6707556.1"/>
    <property type="molecule type" value="Genomic_DNA"/>
</dbReference>
<organism evidence="2 3">
    <name type="scientific">Salix viminalis</name>
    <name type="common">Common osier</name>
    <name type="synonym">Basket willow</name>
    <dbReference type="NCBI Taxonomy" id="40686"/>
    <lineage>
        <taxon>Eukaryota</taxon>
        <taxon>Viridiplantae</taxon>
        <taxon>Streptophyta</taxon>
        <taxon>Embryophyta</taxon>
        <taxon>Tracheophyta</taxon>
        <taxon>Spermatophyta</taxon>
        <taxon>Magnoliopsida</taxon>
        <taxon>eudicotyledons</taxon>
        <taxon>Gunneridae</taxon>
        <taxon>Pentapetalae</taxon>
        <taxon>rosids</taxon>
        <taxon>fabids</taxon>
        <taxon>Malpighiales</taxon>
        <taxon>Salicaceae</taxon>
        <taxon>Saliceae</taxon>
        <taxon>Salix</taxon>
    </lineage>
</organism>
<reference evidence="2" key="1">
    <citation type="submission" date="2022-11" db="EMBL/GenBank/DDBJ databases">
        <authorList>
            <person name="Hyden B.L."/>
            <person name="Feng K."/>
            <person name="Yates T."/>
            <person name="Jawdy S."/>
            <person name="Smart L.B."/>
            <person name="Muchero W."/>
        </authorList>
    </citation>
    <scope>NUCLEOTIDE SEQUENCE</scope>
    <source>
        <tissue evidence="2">Shoot tip</tissue>
    </source>
</reference>
<sequence length="146" mass="17648">MDYLHLEDTRCKLCNHEEESHEHLFFQCRFSSQVWRRITGHAKIFWPPLAWGSLIDWIANKYHNNKLVHQMIGPLLLAAAVYHLWQERNRRVFHNNPRTIHLLCEDIYQQIRIRVSNHQRRHEIPEQTPAIWGVRLRGRRVVAFVS</sequence>
<dbReference type="OrthoDB" id="1692599at2759"/>
<protein>
    <recommendedName>
        <fullName evidence="1">Reverse transcriptase zinc-binding domain-containing protein</fullName>
    </recommendedName>
</protein>
<dbReference type="PANTHER" id="PTHR33116">
    <property type="entry name" value="REVERSE TRANSCRIPTASE ZINC-BINDING DOMAIN-CONTAINING PROTEIN-RELATED-RELATED"/>
    <property type="match status" value="1"/>
</dbReference>
<evidence type="ECO:0000313" key="3">
    <source>
        <dbReference type="Proteomes" id="UP001151529"/>
    </source>
</evidence>